<proteinExistence type="predicted"/>
<evidence type="ECO:0000313" key="1">
    <source>
        <dbReference type="EMBL" id="MDT0621806.1"/>
    </source>
</evidence>
<protein>
    <submittedName>
        <fullName evidence="1">Uncharacterized protein</fullName>
    </submittedName>
</protein>
<sequence length="100" mass="11837">MIPSNFDAFKTTLNNRKPAMDWPLWLKSLWYAAKQEWDASHDIAQDLDTTEGSWIHAHLHRVEGDKFNAQYWYSQARKPYCDDSIENEIRQIFEDLSTTS</sequence>
<accession>A0ABU3BI43</accession>
<keyword evidence="2" id="KW-1185">Reference proteome</keyword>
<dbReference type="RefSeq" id="WP_311387806.1">
    <property type="nucleotide sequence ID" value="NZ_JAVRHU010000002.1"/>
</dbReference>
<dbReference type="EMBL" id="JAVRHU010000002">
    <property type="protein sequence ID" value="MDT0621806.1"/>
    <property type="molecule type" value="Genomic_DNA"/>
</dbReference>
<name>A0ABU3BI43_9FLAO</name>
<gene>
    <name evidence="1" type="ORF">RM520_09220</name>
</gene>
<organism evidence="1 2">
    <name type="scientific">Croceitalea vernalis</name>
    <dbReference type="NCBI Taxonomy" id="3075599"/>
    <lineage>
        <taxon>Bacteria</taxon>
        <taxon>Pseudomonadati</taxon>
        <taxon>Bacteroidota</taxon>
        <taxon>Flavobacteriia</taxon>
        <taxon>Flavobacteriales</taxon>
        <taxon>Flavobacteriaceae</taxon>
        <taxon>Croceitalea</taxon>
    </lineage>
</organism>
<dbReference type="Proteomes" id="UP001250662">
    <property type="component" value="Unassembled WGS sequence"/>
</dbReference>
<reference evidence="1 2" key="1">
    <citation type="submission" date="2023-09" db="EMBL/GenBank/DDBJ databases">
        <authorList>
            <person name="Rey-Velasco X."/>
        </authorList>
    </citation>
    <scope>NUCLEOTIDE SEQUENCE [LARGE SCALE GENOMIC DNA]</scope>
    <source>
        <strain evidence="1 2">P007</strain>
    </source>
</reference>
<evidence type="ECO:0000313" key="2">
    <source>
        <dbReference type="Proteomes" id="UP001250662"/>
    </source>
</evidence>
<comment type="caution">
    <text evidence="1">The sequence shown here is derived from an EMBL/GenBank/DDBJ whole genome shotgun (WGS) entry which is preliminary data.</text>
</comment>